<evidence type="ECO:0000256" key="1">
    <source>
        <dbReference type="SAM" id="Phobius"/>
    </source>
</evidence>
<feature type="transmembrane region" description="Helical" evidence="1">
    <location>
        <begin position="34"/>
        <end position="51"/>
    </location>
</feature>
<protein>
    <submittedName>
        <fullName evidence="3">M56 family metallopeptidase</fullName>
    </submittedName>
</protein>
<proteinExistence type="predicted"/>
<feature type="transmembrane region" description="Helical" evidence="1">
    <location>
        <begin position="266"/>
        <end position="285"/>
    </location>
</feature>
<evidence type="ECO:0000313" key="4">
    <source>
        <dbReference type="Proteomes" id="UP001163731"/>
    </source>
</evidence>
<accession>A0ABT3I0F0</accession>
<organism evidence="3 4">
    <name type="scientific">Chryseobacterium kimseyorum</name>
    <dbReference type="NCBI Taxonomy" id="2984028"/>
    <lineage>
        <taxon>Bacteria</taxon>
        <taxon>Pseudomonadati</taxon>
        <taxon>Bacteroidota</taxon>
        <taxon>Flavobacteriia</taxon>
        <taxon>Flavobacteriales</taxon>
        <taxon>Weeksellaceae</taxon>
        <taxon>Chryseobacterium group</taxon>
        <taxon>Chryseobacterium</taxon>
    </lineage>
</organism>
<reference evidence="3" key="1">
    <citation type="submission" date="2022-10" db="EMBL/GenBank/DDBJ databases">
        <title>Chryseobacterium babae sp. nov. isolated from the gut of the beetle Oryctes rhinoceros, and Chryseobacterium kimseyorum sp. nov., isolated from a stick insect rearing cage.</title>
        <authorList>
            <person name="Shelomi M."/>
            <person name="Han C.-J."/>
            <person name="Chen W.-M."/>
            <person name="Chen H.-K."/>
            <person name="Liaw S.-J."/>
            <person name="Muhle E."/>
            <person name="Clermont D."/>
        </authorList>
    </citation>
    <scope>NUCLEOTIDE SEQUENCE</scope>
    <source>
        <strain evidence="3">09-1422</strain>
    </source>
</reference>
<dbReference type="CDD" id="cd07341">
    <property type="entry name" value="M56_BlaR1_MecR1_like"/>
    <property type="match status" value="1"/>
</dbReference>
<evidence type="ECO:0000259" key="2">
    <source>
        <dbReference type="Pfam" id="PF05569"/>
    </source>
</evidence>
<dbReference type="RefSeq" id="WP_264750583.1">
    <property type="nucleotide sequence ID" value="NZ_JAPDHW010000008.1"/>
</dbReference>
<keyword evidence="4" id="KW-1185">Reference proteome</keyword>
<keyword evidence="1" id="KW-1133">Transmembrane helix</keyword>
<dbReference type="Proteomes" id="UP001163731">
    <property type="component" value="Unassembled WGS sequence"/>
</dbReference>
<dbReference type="InterPro" id="IPR008756">
    <property type="entry name" value="Peptidase_M56"/>
</dbReference>
<keyword evidence="1" id="KW-0812">Transmembrane</keyword>
<feature type="domain" description="Peptidase M56" evidence="2">
    <location>
        <begin position="142"/>
        <end position="252"/>
    </location>
</feature>
<gene>
    <name evidence="3" type="ORF">OMO38_12880</name>
</gene>
<dbReference type="Gene3D" id="3.30.1150.10">
    <property type="match status" value="1"/>
</dbReference>
<evidence type="ECO:0000313" key="3">
    <source>
        <dbReference type="EMBL" id="MCW3169415.1"/>
    </source>
</evidence>
<sequence length="615" mass="71558">METIILKTILCSAIVLGLYYLFLAKEKTFTFNRFYLLLGLIFSYSIPFLTIETEEIVKEKPTLVMEQEIPTQVLQNPILTQEETFDYSQFLLIIYFVISGIMILKMLYSVVKIKTLKGRKIIYKSRNVILLEKNIAPFTFLNTIYLSEKSFKDNKIDGRIFLHEEIHVKQKHSLDVLFIETVKAFSWFNPFIYLYKNMMTTNHEFLADEEVIKQKENIKNYQELILNEVLKQQNLPLTHQFHFNNTKKRFIMMTKRNSKFAEAKKYLAIPIFAVLAISFAERVYANDNNTFSKDLSLAQPLKVSKTYSSDTVKEFLEITNKYKTIIAEKDYERFYTEVPRAEQVKLIELFNQIHAKDLSNVPLWIWYDEILKAIPSQKQLNQFLDSKYKIILNRKVVDNSTLKNYKNTDFYHVYILKVFPKNPDFGKFEYSVTLFTSDYAKKFNNQKNIVISFSGSRQEYLEELRKDTIIPKKNIDVKLSELNSAGTEFNNDKKVQDLAIAPAVSVTQDVTTLPEYPGGVNAMRIKVTQHFSSAALKGDEGTVKTNILFTISEKGEVSNIRSTGNNEVFNTEAIRAVKLANENVTWKPATKDGSNVAYLFRLPLTMMFENFKKTQ</sequence>
<comment type="caution">
    <text evidence="3">The sequence shown here is derived from an EMBL/GenBank/DDBJ whole genome shotgun (WGS) entry which is preliminary data.</text>
</comment>
<feature type="transmembrane region" description="Helical" evidence="1">
    <location>
        <begin position="90"/>
        <end position="111"/>
    </location>
</feature>
<dbReference type="SUPFAM" id="SSF74653">
    <property type="entry name" value="TolA/TonB C-terminal domain"/>
    <property type="match status" value="1"/>
</dbReference>
<keyword evidence="1" id="KW-0472">Membrane</keyword>
<feature type="transmembrane region" description="Helical" evidence="1">
    <location>
        <begin position="6"/>
        <end position="22"/>
    </location>
</feature>
<dbReference type="Pfam" id="PF05569">
    <property type="entry name" value="Peptidase_M56"/>
    <property type="match status" value="1"/>
</dbReference>
<name>A0ABT3I0F0_9FLAO</name>
<dbReference type="EMBL" id="JAPDHW010000008">
    <property type="protein sequence ID" value="MCW3169415.1"/>
    <property type="molecule type" value="Genomic_DNA"/>
</dbReference>